<comment type="similarity">
    <text evidence="1 2">Belongs to the UPF0102 family.</text>
</comment>
<dbReference type="EMBL" id="SMYL01000013">
    <property type="protein sequence ID" value="TDK61311.1"/>
    <property type="molecule type" value="Genomic_DNA"/>
</dbReference>
<dbReference type="NCBIfam" id="NF009150">
    <property type="entry name" value="PRK12497.1-3"/>
    <property type="match status" value="1"/>
</dbReference>
<evidence type="ECO:0000313" key="3">
    <source>
        <dbReference type="EMBL" id="TDK61311.1"/>
    </source>
</evidence>
<dbReference type="Proteomes" id="UP000294829">
    <property type="component" value="Unassembled WGS sequence"/>
</dbReference>
<organism evidence="3 4">
    <name type="scientific">Sapientia aquatica</name>
    <dbReference type="NCBI Taxonomy" id="1549640"/>
    <lineage>
        <taxon>Bacteria</taxon>
        <taxon>Pseudomonadati</taxon>
        <taxon>Pseudomonadota</taxon>
        <taxon>Betaproteobacteria</taxon>
        <taxon>Burkholderiales</taxon>
        <taxon>Oxalobacteraceae</taxon>
        <taxon>Sapientia</taxon>
    </lineage>
</organism>
<dbReference type="AlphaFoldDB" id="A0A4R5VTK0"/>
<dbReference type="InterPro" id="IPR011856">
    <property type="entry name" value="tRNA_endonuc-like_dom_sf"/>
</dbReference>
<dbReference type="SUPFAM" id="SSF52980">
    <property type="entry name" value="Restriction endonuclease-like"/>
    <property type="match status" value="1"/>
</dbReference>
<sequence length="121" mass="13696">MNWLAKLKPNRQQLGQEGEQQALAYLQQQGLILIERNYRRPFGEIDLIMRDHSTLVFVEVRSRAKGRFGGAAASITPTKQRRLILAAQSYLQSFTHPPACRFDVIAIDAGQVTWLTNVMLG</sequence>
<comment type="caution">
    <text evidence="3">The sequence shown here is derived from an EMBL/GenBank/DDBJ whole genome shotgun (WGS) entry which is preliminary data.</text>
</comment>
<dbReference type="PANTHER" id="PTHR34039:SF1">
    <property type="entry name" value="UPF0102 PROTEIN YRAN"/>
    <property type="match status" value="1"/>
</dbReference>
<dbReference type="Gene3D" id="3.40.1350.10">
    <property type="match status" value="1"/>
</dbReference>
<dbReference type="RefSeq" id="WP_133330800.1">
    <property type="nucleotide sequence ID" value="NZ_SMYL01000013.1"/>
</dbReference>
<dbReference type="Pfam" id="PF02021">
    <property type="entry name" value="UPF0102"/>
    <property type="match status" value="1"/>
</dbReference>
<keyword evidence="4" id="KW-1185">Reference proteome</keyword>
<evidence type="ECO:0000256" key="1">
    <source>
        <dbReference type="ARBA" id="ARBA00006738"/>
    </source>
</evidence>
<dbReference type="PANTHER" id="PTHR34039">
    <property type="entry name" value="UPF0102 PROTEIN YRAN"/>
    <property type="match status" value="1"/>
</dbReference>
<dbReference type="HAMAP" id="MF_00048">
    <property type="entry name" value="UPF0102"/>
    <property type="match status" value="1"/>
</dbReference>
<evidence type="ECO:0000256" key="2">
    <source>
        <dbReference type="HAMAP-Rule" id="MF_00048"/>
    </source>
</evidence>
<name>A0A4R5VTK0_9BURK</name>
<reference evidence="3 4" key="1">
    <citation type="submission" date="2019-03" db="EMBL/GenBank/DDBJ databases">
        <title>Sapientia aquatica gen. nov., sp. nov., isolated from a crater lake.</title>
        <authorList>
            <person name="Felfoldi T."/>
            <person name="Szabo A."/>
            <person name="Toth E."/>
            <person name="Schumann P."/>
            <person name="Keki Z."/>
            <person name="Marialigeti K."/>
            <person name="Mathe I."/>
        </authorList>
    </citation>
    <scope>NUCLEOTIDE SEQUENCE [LARGE SCALE GENOMIC DNA]</scope>
    <source>
        <strain evidence="3 4">SA-152</strain>
    </source>
</reference>
<evidence type="ECO:0000313" key="4">
    <source>
        <dbReference type="Proteomes" id="UP000294829"/>
    </source>
</evidence>
<protein>
    <recommendedName>
        <fullName evidence="2">UPF0102 protein E2I14_17170</fullName>
    </recommendedName>
</protein>
<dbReference type="NCBIfam" id="TIGR00252">
    <property type="entry name" value="YraN family protein"/>
    <property type="match status" value="1"/>
</dbReference>
<dbReference type="InterPro" id="IPR003509">
    <property type="entry name" value="UPF0102_YraN-like"/>
</dbReference>
<dbReference type="OrthoDB" id="9794876at2"/>
<proteinExistence type="inferred from homology"/>
<accession>A0A4R5VTK0</accession>
<dbReference type="InterPro" id="IPR011335">
    <property type="entry name" value="Restrct_endonuc-II-like"/>
</dbReference>
<dbReference type="GO" id="GO:0003676">
    <property type="term" value="F:nucleic acid binding"/>
    <property type="evidence" value="ECO:0007669"/>
    <property type="project" value="InterPro"/>
</dbReference>
<gene>
    <name evidence="3" type="ORF">E2I14_17170</name>
</gene>